<dbReference type="AlphaFoldDB" id="A0A9P7G3Y0"/>
<evidence type="ECO:0000313" key="4">
    <source>
        <dbReference type="Proteomes" id="UP000775547"/>
    </source>
</evidence>
<proteinExistence type="predicted"/>
<dbReference type="SUPFAM" id="SSF56112">
    <property type="entry name" value="Protein kinase-like (PK-like)"/>
    <property type="match status" value="1"/>
</dbReference>
<reference evidence="3" key="2">
    <citation type="submission" date="2021-10" db="EMBL/GenBank/DDBJ databases">
        <title>Phylogenomics reveals ancestral predisposition of the termite-cultivated fungus Termitomyces towards a domesticated lifestyle.</title>
        <authorList>
            <person name="Auxier B."/>
            <person name="Grum-Grzhimaylo A."/>
            <person name="Cardenas M.E."/>
            <person name="Lodge J.D."/>
            <person name="Laessoe T."/>
            <person name="Pedersen O."/>
            <person name="Smith M.E."/>
            <person name="Kuyper T.W."/>
            <person name="Franco-Molano E.A."/>
            <person name="Baroni T.J."/>
            <person name="Aanen D.K."/>
        </authorList>
    </citation>
    <scope>NUCLEOTIDE SEQUENCE</scope>
    <source>
        <strain evidence="3">AP01</strain>
        <tissue evidence="3">Mycelium</tissue>
    </source>
</reference>
<dbReference type="PANTHER" id="PTHR38248:SF2">
    <property type="entry name" value="FUNK1 11"/>
    <property type="match status" value="1"/>
</dbReference>
<reference evidence="3" key="1">
    <citation type="submission" date="2020-07" db="EMBL/GenBank/DDBJ databases">
        <authorList>
            <person name="Nieuwenhuis M."/>
            <person name="Van De Peppel L.J.J."/>
        </authorList>
    </citation>
    <scope>NUCLEOTIDE SEQUENCE</scope>
    <source>
        <strain evidence="3">AP01</strain>
        <tissue evidence="3">Mycelium</tissue>
    </source>
</reference>
<dbReference type="InterPro" id="IPR040976">
    <property type="entry name" value="Pkinase_fungal"/>
</dbReference>
<protein>
    <recommendedName>
        <fullName evidence="2">Fungal-type protein kinase domain-containing protein</fullName>
    </recommendedName>
</protein>
<accession>A0A9P7G3Y0</accession>
<gene>
    <name evidence="3" type="ORF">DXG03_001303</name>
</gene>
<organism evidence="3 4">
    <name type="scientific">Asterophora parasitica</name>
    <dbReference type="NCBI Taxonomy" id="117018"/>
    <lineage>
        <taxon>Eukaryota</taxon>
        <taxon>Fungi</taxon>
        <taxon>Dikarya</taxon>
        <taxon>Basidiomycota</taxon>
        <taxon>Agaricomycotina</taxon>
        <taxon>Agaricomycetes</taxon>
        <taxon>Agaricomycetidae</taxon>
        <taxon>Agaricales</taxon>
        <taxon>Tricholomatineae</taxon>
        <taxon>Lyophyllaceae</taxon>
        <taxon>Asterophora</taxon>
    </lineage>
</organism>
<dbReference type="InterPro" id="IPR011009">
    <property type="entry name" value="Kinase-like_dom_sf"/>
</dbReference>
<dbReference type="PANTHER" id="PTHR38248">
    <property type="entry name" value="FUNK1 6"/>
    <property type="match status" value="1"/>
</dbReference>
<dbReference type="Pfam" id="PF17667">
    <property type="entry name" value="Pkinase_fungal"/>
    <property type="match status" value="1"/>
</dbReference>
<feature type="compositionally biased region" description="Polar residues" evidence="1">
    <location>
        <begin position="386"/>
        <end position="396"/>
    </location>
</feature>
<sequence length="515" mass="58888">MSAPPATSGSPIKHNPLTGYESRTTSLSTYRGKLNKAMSGFFVGPMPVDQFLQEFLPSSTRRTPKIPKDEFKTVPINGAEDSMYPPFMKIIQDRKLIPNYKIVNTSHTPDRQSVYNMKPDPTIYRDSFDISGGATNFAELELSCELKPKESYDAFRDPTPHDDLLTFEFENTTKHGNDTRSQIAHYATETLARQHRSFFFSVLIAGAYMRFIRWDRAGAIVTERFNYRDNCHDFVEFLWRYTHLDDAARGLDPTVRRATEQEARLARTALHDWKPQQLDRPLVVFTVPGIDGKPREFIAWASMTEPDTVTGRCTRAYPVFEIASGKRYFLKDSWRASDLNPEGEILKVISEKVARVPRFLCGGDILNDVTLTDLFVPGLEEEENSNSDPAGAQNSATDDDPGLFPAPPPLPDKRNFEQWLCGNSWSHITHRIHHRFVVDFIGRPIKTFKSSKQLVQVAYDAYTAYREVYNLFKILHRDISAMNILIDAEGRGVLNDWDLAKEESKLKHGRRHERT</sequence>
<feature type="non-terminal residue" evidence="3">
    <location>
        <position position="1"/>
    </location>
</feature>
<name>A0A9P7G3Y0_9AGAR</name>
<feature type="compositionally biased region" description="Polar residues" evidence="1">
    <location>
        <begin position="1"/>
        <end position="10"/>
    </location>
</feature>
<evidence type="ECO:0000259" key="2">
    <source>
        <dbReference type="Pfam" id="PF17667"/>
    </source>
</evidence>
<dbReference type="InterPro" id="IPR008266">
    <property type="entry name" value="Tyr_kinase_AS"/>
</dbReference>
<keyword evidence="4" id="KW-1185">Reference proteome</keyword>
<dbReference type="Proteomes" id="UP000775547">
    <property type="component" value="Unassembled WGS sequence"/>
</dbReference>
<feature type="region of interest" description="Disordered" evidence="1">
    <location>
        <begin position="1"/>
        <end position="24"/>
    </location>
</feature>
<dbReference type="EMBL" id="JABCKV010001250">
    <property type="protein sequence ID" value="KAG5640077.1"/>
    <property type="molecule type" value="Genomic_DNA"/>
</dbReference>
<evidence type="ECO:0000313" key="3">
    <source>
        <dbReference type="EMBL" id="KAG5640077.1"/>
    </source>
</evidence>
<feature type="domain" description="Fungal-type protein kinase" evidence="2">
    <location>
        <begin position="171"/>
        <end position="514"/>
    </location>
</feature>
<evidence type="ECO:0000256" key="1">
    <source>
        <dbReference type="SAM" id="MobiDB-lite"/>
    </source>
</evidence>
<feature type="region of interest" description="Disordered" evidence="1">
    <location>
        <begin position="380"/>
        <end position="408"/>
    </location>
</feature>
<dbReference type="OrthoDB" id="5592585at2759"/>
<comment type="caution">
    <text evidence="3">The sequence shown here is derived from an EMBL/GenBank/DDBJ whole genome shotgun (WGS) entry which is preliminary data.</text>
</comment>
<dbReference type="PROSITE" id="PS00109">
    <property type="entry name" value="PROTEIN_KINASE_TYR"/>
    <property type="match status" value="1"/>
</dbReference>
<dbReference type="Gene3D" id="1.10.510.10">
    <property type="entry name" value="Transferase(Phosphotransferase) domain 1"/>
    <property type="match status" value="1"/>
</dbReference>
<dbReference type="GO" id="GO:0004672">
    <property type="term" value="F:protein kinase activity"/>
    <property type="evidence" value="ECO:0007669"/>
    <property type="project" value="InterPro"/>
</dbReference>